<keyword evidence="4" id="KW-0997">Cell inner membrane</keyword>
<feature type="transmembrane region" description="Helical" evidence="8">
    <location>
        <begin position="146"/>
        <end position="166"/>
    </location>
</feature>
<dbReference type="PANTHER" id="PTHR43357:SF4">
    <property type="entry name" value="INNER MEMBRANE ABC TRANSPORTER PERMEASE PROTEIN YDCV"/>
    <property type="match status" value="1"/>
</dbReference>
<dbReference type="CDD" id="cd06261">
    <property type="entry name" value="TM_PBP2"/>
    <property type="match status" value="1"/>
</dbReference>
<keyword evidence="7 8" id="KW-0472">Membrane</keyword>
<reference evidence="10" key="1">
    <citation type="submission" date="2016-10" db="EMBL/GenBank/DDBJ databases">
        <title>Agrobacterium Ti plasmids: Classification based on T-DNA and Vir regions organization.</title>
        <authorList>
            <person name="Nabi N."/>
            <person name="Vial L."/>
            <person name="Ben Hafsa A."/>
            <person name="Chapulliot D."/>
            <person name="Berard A."/>
            <person name="Chauveau A."/>
            <person name="Le Paslier M.-C."/>
            <person name="Harzallah Skhiri F."/>
            <person name="Brunel D."/>
            <person name="Nesme X."/>
            <person name="Chaouachi M."/>
        </authorList>
    </citation>
    <scope>NUCLEOTIDE SEQUENCE</scope>
    <source>
        <strain evidence="10">CFBP2692</strain>
        <plasmid evidence="10">pTi_CFBP2692</plasmid>
    </source>
</reference>
<dbReference type="Pfam" id="PF00528">
    <property type="entry name" value="BPD_transp_1"/>
    <property type="match status" value="1"/>
</dbReference>
<evidence type="ECO:0000313" key="10">
    <source>
        <dbReference type="EMBL" id="ASK40988.1"/>
    </source>
</evidence>
<keyword evidence="3" id="KW-1003">Cell membrane</keyword>
<geneLocation type="plasmid" evidence="10">
    <name>pTi_CFBP2692</name>
</geneLocation>
<dbReference type="GO" id="GO:0055085">
    <property type="term" value="P:transmembrane transport"/>
    <property type="evidence" value="ECO:0007669"/>
    <property type="project" value="InterPro"/>
</dbReference>
<dbReference type="EMBL" id="KY000027">
    <property type="protein sequence ID" value="ASK40988.1"/>
    <property type="molecule type" value="Genomic_DNA"/>
</dbReference>
<protein>
    <submittedName>
        <fullName evidence="10">ABC transporter permease</fullName>
    </submittedName>
</protein>
<evidence type="ECO:0000256" key="4">
    <source>
        <dbReference type="ARBA" id="ARBA00022519"/>
    </source>
</evidence>
<sequence length="273" mass="29951">MNWFTRTVTPTQIRNVDRLWLYAIGALGLIFLLVPTLIVIPMSFSDSQYLEFPPKALSLKWYQNYFGSSEWMRATLVSLRAAFLTSIFATTIGTAAAYGTWVGTARFRTPLSGLFILPLSVPSILVAIGSLFVFSRLGLVNTTFGLVLAHTMLAIPFVFIVVTAGLTSYDLNQEMAARSLGASRVRAFFTVTLPQIKFSVITSALFAFYVSLDEVIVAMFISTGTGGTLNRKMFNALRDQVDPTIAAISTCMVAVSVILLLLAQKFQPKQTKG</sequence>
<feature type="transmembrane region" description="Helical" evidence="8">
    <location>
        <begin position="81"/>
        <end position="102"/>
    </location>
</feature>
<evidence type="ECO:0000259" key="9">
    <source>
        <dbReference type="PROSITE" id="PS50928"/>
    </source>
</evidence>
<name>A0A2Z2PDR7_RHIRH</name>
<organism evidence="10">
    <name type="scientific">Rhizobium rhizogenes</name>
    <name type="common">Agrobacterium rhizogenes</name>
    <dbReference type="NCBI Taxonomy" id="359"/>
    <lineage>
        <taxon>Bacteria</taxon>
        <taxon>Pseudomonadati</taxon>
        <taxon>Pseudomonadota</taxon>
        <taxon>Alphaproteobacteria</taxon>
        <taxon>Hyphomicrobiales</taxon>
        <taxon>Rhizobiaceae</taxon>
        <taxon>Rhizobium/Agrobacterium group</taxon>
        <taxon>Rhizobium</taxon>
    </lineage>
</organism>
<evidence type="ECO:0000256" key="3">
    <source>
        <dbReference type="ARBA" id="ARBA00022475"/>
    </source>
</evidence>
<dbReference type="RefSeq" id="WP_172690595.1">
    <property type="nucleotide sequence ID" value="NZ_JAAMEK010000058.1"/>
</dbReference>
<evidence type="ECO:0000256" key="5">
    <source>
        <dbReference type="ARBA" id="ARBA00022692"/>
    </source>
</evidence>
<evidence type="ECO:0000256" key="7">
    <source>
        <dbReference type="ARBA" id="ARBA00023136"/>
    </source>
</evidence>
<evidence type="ECO:0000256" key="8">
    <source>
        <dbReference type="RuleBase" id="RU363032"/>
    </source>
</evidence>
<keyword evidence="6 8" id="KW-1133">Transmembrane helix</keyword>
<dbReference type="InterPro" id="IPR035906">
    <property type="entry name" value="MetI-like_sf"/>
</dbReference>
<feature type="transmembrane region" description="Helical" evidence="8">
    <location>
        <begin position="187"/>
        <end position="210"/>
    </location>
</feature>
<feature type="domain" description="ABC transmembrane type-1" evidence="9">
    <location>
        <begin position="75"/>
        <end position="263"/>
    </location>
</feature>
<dbReference type="SUPFAM" id="SSF161098">
    <property type="entry name" value="MetI-like"/>
    <property type="match status" value="1"/>
</dbReference>
<keyword evidence="5 8" id="KW-0812">Transmembrane</keyword>
<evidence type="ECO:0000256" key="2">
    <source>
        <dbReference type="ARBA" id="ARBA00022448"/>
    </source>
</evidence>
<dbReference type="PANTHER" id="PTHR43357">
    <property type="entry name" value="INNER MEMBRANE ABC TRANSPORTER PERMEASE PROTEIN YDCV"/>
    <property type="match status" value="1"/>
</dbReference>
<proteinExistence type="inferred from homology"/>
<dbReference type="PROSITE" id="PS50928">
    <property type="entry name" value="ABC_TM1"/>
    <property type="match status" value="1"/>
</dbReference>
<keyword evidence="10" id="KW-0614">Plasmid</keyword>
<dbReference type="Gene3D" id="1.10.3720.10">
    <property type="entry name" value="MetI-like"/>
    <property type="match status" value="1"/>
</dbReference>
<evidence type="ECO:0000256" key="6">
    <source>
        <dbReference type="ARBA" id="ARBA00022989"/>
    </source>
</evidence>
<feature type="transmembrane region" description="Helical" evidence="8">
    <location>
        <begin position="244"/>
        <end position="263"/>
    </location>
</feature>
<comment type="similarity">
    <text evidence="8">Belongs to the binding-protein-dependent transport system permease family.</text>
</comment>
<accession>A0A2Z2PDR7</accession>
<keyword evidence="2 8" id="KW-0813">Transport</keyword>
<dbReference type="AlphaFoldDB" id="A0A2Z2PDR7"/>
<dbReference type="GO" id="GO:0005886">
    <property type="term" value="C:plasma membrane"/>
    <property type="evidence" value="ECO:0007669"/>
    <property type="project" value="UniProtKB-SubCell"/>
</dbReference>
<feature type="transmembrane region" description="Helical" evidence="8">
    <location>
        <begin position="20"/>
        <end position="44"/>
    </location>
</feature>
<comment type="subcellular location">
    <subcellularLocation>
        <location evidence="1">Cell inner membrane</location>
        <topology evidence="1">Multi-pass membrane protein</topology>
    </subcellularLocation>
    <subcellularLocation>
        <location evidence="8">Cell membrane</location>
        <topology evidence="8">Multi-pass membrane protein</topology>
    </subcellularLocation>
</comment>
<evidence type="ECO:0000256" key="1">
    <source>
        <dbReference type="ARBA" id="ARBA00004429"/>
    </source>
</evidence>
<dbReference type="InterPro" id="IPR000515">
    <property type="entry name" value="MetI-like"/>
</dbReference>
<feature type="transmembrane region" description="Helical" evidence="8">
    <location>
        <begin position="114"/>
        <end position="134"/>
    </location>
</feature>
<dbReference type="GeneID" id="92775088"/>